<dbReference type="RefSeq" id="WP_056950725.1">
    <property type="nucleotide sequence ID" value="NZ_AZDJ01000013.1"/>
</dbReference>
<evidence type="ECO:0000313" key="2">
    <source>
        <dbReference type="Proteomes" id="UP000051804"/>
    </source>
</evidence>
<dbReference type="Proteomes" id="UP000051804">
    <property type="component" value="Unassembled WGS sequence"/>
</dbReference>
<keyword evidence="2" id="KW-1185">Reference proteome</keyword>
<comment type="caution">
    <text evidence="1">The sequence shown here is derived from an EMBL/GenBank/DDBJ whole genome shotgun (WGS) entry which is preliminary data.</text>
</comment>
<evidence type="ECO:0008006" key="3">
    <source>
        <dbReference type="Google" id="ProtNLM"/>
    </source>
</evidence>
<dbReference type="STRING" id="1291734.FD02_GL001246"/>
<organism evidence="1 2">
    <name type="scientific">Lacticaseibacillus nasuensis JCM 17158</name>
    <dbReference type="NCBI Taxonomy" id="1291734"/>
    <lineage>
        <taxon>Bacteria</taxon>
        <taxon>Bacillati</taxon>
        <taxon>Bacillota</taxon>
        <taxon>Bacilli</taxon>
        <taxon>Lactobacillales</taxon>
        <taxon>Lactobacillaceae</taxon>
        <taxon>Lacticaseibacillus</taxon>
    </lineage>
</organism>
<dbReference type="OrthoDB" id="2146354at2"/>
<protein>
    <recommendedName>
        <fullName evidence="3">Helicase Helix-turn-helix domain-containing protein</fullName>
    </recommendedName>
</protein>
<name>A0A0R1JQE3_9LACO</name>
<dbReference type="PATRIC" id="fig|1291734.4.peg.1277"/>
<dbReference type="EMBL" id="AZDJ01000013">
    <property type="protein sequence ID" value="KRK73388.1"/>
    <property type="molecule type" value="Genomic_DNA"/>
</dbReference>
<gene>
    <name evidence="1" type="ORF">FD02_GL001246</name>
</gene>
<accession>A0A0R1JQE3</accession>
<sequence>MFEIIIALFDNRPRRPASVYNLLVGKKTLSTLYAALLHDQLQWVGLLPDLARSEFDDVIAAATRQGDLVTHQTGLTATRASTVTLPASYQPWMDIDGFAGRFYLAVQSLSEASFSNRQYRPVTPDWATQAWVRQWYRQLAQPQAIAELTALFAALPAPAANRLALGLVGHDYVGSGLSLTPAARLADIEAFSALLARLDAEPQRYPSWAQLWGGRHAILSATNAQALALAAQGANRVQIQAALRRKMSTVNEHLLVGAIFGAEFPLDAFYPPAQKRQFDAQALGDPEDYQQLLAAVPGSDFFQVRLFQILTLQGRWPQ</sequence>
<dbReference type="AlphaFoldDB" id="A0A0R1JQE3"/>
<reference evidence="1 2" key="1">
    <citation type="journal article" date="2015" name="Genome Announc.">
        <title>Expanding the biotechnology potential of lactobacilli through comparative genomics of 213 strains and associated genera.</title>
        <authorList>
            <person name="Sun Z."/>
            <person name="Harris H.M."/>
            <person name="McCann A."/>
            <person name="Guo C."/>
            <person name="Argimon S."/>
            <person name="Zhang W."/>
            <person name="Yang X."/>
            <person name="Jeffery I.B."/>
            <person name="Cooney J.C."/>
            <person name="Kagawa T.F."/>
            <person name="Liu W."/>
            <person name="Song Y."/>
            <person name="Salvetti E."/>
            <person name="Wrobel A."/>
            <person name="Rasinkangas P."/>
            <person name="Parkhill J."/>
            <person name="Rea M.C."/>
            <person name="O'Sullivan O."/>
            <person name="Ritari J."/>
            <person name="Douillard F.P."/>
            <person name="Paul Ross R."/>
            <person name="Yang R."/>
            <person name="Briner A.E."/>
            <person name="Felis G.E."/>
            <person name="de Vos W.M."/>
            <person name="Barrangou R."/>
            <person name="Klaenhammer T.R."/>
            <person name="Caufield P.W."/>
            <person name="Cui Y."/>
            <person name="Zhang H."/>
            <person name="O'Toole P.W."/>
        </authorList>
    </citation>
    <scope>NUCLEOTIDE SEQUENCE [LARGE SCALE GENOMIC DNA]</scope>
    <source>
        <strain evidence="1 2">JCM 17158</strain>
    </source>
</reference>
<evidence type="ECO:0000313" key="1">
    <source>
        <dbReference type="EMBL" id="KRK73388.1"/>
    </source>
</evidence>
<proteinExistence type="predicted"/>